<accession>A0ABN8I8P5</accession>
<gene>
    <name evidence="3" type="ORF">IPOD504_LOCUS7584</name>
</gene>
<organism evidence="3 4">
    <name type="scientific">Iphiclides podalirius</name>
    <name type="common">scarce swallowtail</name>
    <dbReference type="NCBI Taxonomy" id="110791"/>
    <lineage>
        <taxon>Eukaryota</taxon>
        <taxon>Metazoa</taxon>
        <taxon>Ecdysozoa</taxon>
        <taxon>Arthropoda</taxon>
        <taxon>Hexapoda</taxon>
        <taxon>Insecta</taxon>
        <taxon>Pterygota</taxon>
        <taxon>Neoptera</taxon>
        <taxon>Endopterygota</taxon>
        <taxon>Lepidoptera</taxon>
        <taxon>Glossata</taxon>
        <taxon>Ditrysia</taxon>
        <taxon>Papilionoidea</taxon>
        <taxon>Papilionidae</taxon>
        <taxon>Papilioninae</taxon>
        <taxon>Iphiclides</taxon>
    </lineage>
</organism>
<evidence type="ECO:0000313" key="3">
    <source>
        <dbReference type="EMBL" id="CAH2050644.1"/>
    </source>
</evidence>
<dbReference type="CDD" id="cd06661">
    <property type="entry name" value="GGCT_like"/>
    <property type="match status" value="1"/>
</dbReference>
<evidence type="ECO:0000256" key="1">
    <source>
        <dbReference type="ARBA" id="ARBA00012346"/>
    </source>
</evidence>
<dbReference type="SUPFAM" id="SSF110857">
    <property type="entry name" value="Gamma-glutamyl cyclotransferase-like"/>
    <property type="match status" value="2"/>
</dbReference>
<proteinExistence type="predicted"/>
<protein>
    <recommendedName>
        <fullName evidence="1">gamma-glutamylcyclotransferase</fullName>
        <ecNumber evidence="1">4.3.2.9</ecNumber>
    </recommendedName>
</protein>
<dbReference type="EC" id="4.3.2.9" evidence="1"/>
<keyword evidence="2" id="KW-0456">Lyase</keyword>
<dbReference type="InterPro" id="IPR017939">
    <property type="entry name" value="G-Glutamylcylcotransferase"/>
</dbReference>
<name>A0ABN8I8P5_9NEOP</name>
<evidence type="ECO:0000313" key="4">
    <source>
        <dbReference type="Proteomes" id="UP000837857"/>
    </source>
</evidence>
<sequence>MSACVKDTFLYFAYGSNLLKKRIHINNSSATFIGIGRLDEHQLDFMRYSDHWRGASATIVPLKGHHIWGAIWRLHNNDLKTLDCFYFYTLYLKNYRLDFIRYSKFWGGPQATVVPTANAHVWGVIWQVDLDDQIILDNQEGVDIKWYYVKFVEVNTPHMGVFTCRTYIQKVNPLPRGDNDDIPVERWPSQSYKHLPPSCTVSARRTRGRDAYHFQPLQCSNYNPDSLLKKNEKVERDGLKIERFERVASDATMRVPLALNDAPLMTNSKKIRLLTTDACGVAV</sequence>
<dbReference type="InterPro" id="IPR036568">
    <property type="entry name" value="GGCT-like_sf"/>
</dbReference>
<dbReference type="EMBL" id="OW152814">
    <property type="protein sequence ID" value="CAH2050644.1"/>
    <property type="molecule type" value="Genomic_DNA"/>
</dbReference>
<evidence type="ECO:0000256" key="2">
    <source>
        <dbReference type="ARBA" id="ARBA00023239"/>
    </source>
</evidence>
<dbReference type="InterPro" id="IPR013024">
    <property type="entry name" value="GGCT-like"/>
</dbReference>
<keyword evidence="4" id="KW-1185">Reference proteome</keyword>
<dbReference type="Gene3D" id="3.10.490.10">
    <property type="entry name" value="Gamma-glutamyl cyclotransferase-like"/>
    <property type="match status" value="2"/>
</dbReference>
<reference evidence="3" key="1">
    <citation type="submission" date="2022-03" db="EMBL/GenBank/DDBJ databases">
        <authorList>
            <person name="Martin H S."/>
        </authorList>
    </citation>
    <scope>NUCLEOTIDE SEQUENCE</scope>
</reference>
<dbReference type="PANTHER" id="PTHR12935">
    <property type="entry name" value="GAMMA-GLUTAMYLCYCLOTRANSFERASE"/>
    <property type="match status" value="1"/>
</dbReference>
<feature type="non-terminal residue" evidence="3">
    <location>
        <position position="283"/>
    </location>
</feature>
<dbReference type="PANTHER" id="PTHR12935:SF0">
    <property type="entry name" value="GAMMA-GLUTAMYLCYCLOTRANSFERASE"/>
    <property type="match status" value="1"/>
</dbReference>
<dbReference type="Pfam" id="PF13772">
    <property type="entry name" value="AIG2_2"/>
    <property type="match status" value="1"/>
</dbReference>
<dbReference type="Proteomes" id="UP000837857">
    <property type="component" value="Chromosome 2"/>
</dbReference>